<dbReference type="SMART" id="SM00642">
    <property type="entry name" value="Aamy"/>
    <property type="match status" value="1"/>
</dbReference>
<reference evidence="7" key="1">
    <citation type="journal article" date="2019" name="Int. J. Syst. Evol. Microbiol.">
        <title>The Global Catalogue of Microorganisms (GCM) 10K type strain sequencing project: providing services to taxonomists for standard genome sequencing and annotation.</title>
        <authorList>
            <consortium name="The Broad Institute Genomics Platform"/>
            <consortium name="The Broad Institute Genome Sequencing Center for Infectious Disease"/>
            <person name="Wu L."/>
            <person name="Ma J."/>
        </authorList>
    </citation>
    <scope>NUCLEOTIDE SEQUENCE [LARGE SCALE GENOMIC DNA]</scope>
    <source>
        <strain evidence="7">KCTC 52237</strain>
    </source>
</reference>
<dbReference type="RefSeq" id="WP_378118523.1">
    <property type="nucleotide sequence ID" value="NZ_JBHRTF010000004.1"/>
</dbReference>
<name>A0ABV7FDZ0_9GAMM</name>
<evidence type="ECO:0000256" key="3">
    <source>
        <dbReference type="ARBA" id="ARBA00022801"/>
    </source>
</evidence>
<keyword evidence="3 6" id="KW-0378">Hydrolase</keyword>
<organism evidence="6 7">
    <name type="scientific">Cellvibrio fontiphilus</name>
    <dbReference type="NCBI Taxonomy" id="1815559"/>
    <lineage>
        <taxon>Bacteria</taxon>
        <taxon>Pseudomonadati</taxon>
        <taxon>Pseudomonadota</taxon>
        <taxon>Gammaproteobacteria</taxon>
        <taxon>Cellvibrionales</taxon>
        <taxon>Cellvibrionaceae</taxon>
        <taxon>Cellvibrio</taxon>
    </lineage>
</organism>
<dbReference type="GO" id="GO:0016787">
    <property type="term" value="F:hydrolase activity"/>
    <property type="evidence" value="ECO:0007669"/>
    <property type="project" value="UniProtKB-KW"/>
</dbReference>
<accession>A0ABV7FDZ0</accession>
<dbReference type="SUPFAM" id="SSF49452">
    <property type="entry name" value="Starch-binding domain-like"/>
    <property type="match status" value="1"/>
</dbReference>
<protein>
    <submittedName>
        <fullName evidence="6">Alpha-amylase family glycosyl hydrolase</fullName>
    </submittedName>
</protein>
<dbReference type="CDD" id="cd11316">
    <property type="entry name" value="AmyAc_bac2_AmyA"/>
    <property type="match status" value="1"/>
</dbReference>
<evidence type="ECO:0000256" key="1">
    <source>
        <dbReference type="ARBA" id="ARBA00008061"/>
    </source>
</evidence>
<dbReference type="InterPro" id="IPR017853">
    <property type="entry name" value="GH"/>
</dbReference>
<keyword evidence="2" id="KW-0732">Signal</keyword>
<keyword evidence="7" id="KW-1185">Reference proteome</keyword>
<dbReference type="EMBL" id="JBHRTF010000004">
    <property type="protein sequence ID" value="MFC3115830.1"/>
    <property type="molecule type" value="Genomic_DNA"/>
</dbReference>
<dbReference type="Pfam" id="PF00128">
    <property type="entry name" value="Alpha-amylase"/>
    <property type="match status" value="1"/>
</dbReference>
<dbReference type="InterPro" id="IPR013784">
    <property type="entry name" value="Carb-bd-like_fold"/>
</dbReference>
<comment type="similarity">
    <text evidence="1">Belongs to the glycosyl hydrolase 13 family.</text>
</comment>
<evidence type="ECO:0000313" key="6">
    <source>
        <dbReference type="EMBL" id="MFC3115830.1"/>
    </source>
</evidence>
<dbReference type="Gene3D" id="3.20.20.80">
    <property type="entry name" value="Glycosidases"/>
    <property type="match status" value="1"/>
</dbReference>
<dbReference type="Gene3D" id="3.90.400.10">
    <property type="entry name" value="Oligo-1,6-glucosidase, Domain 2"/>
    <property type="match status" value="1"/>
</dbReference>
<feature type="domain" description="Glycosyl hydrolase family 13 catalytic" evidence="5">
    <location>
        <begin position="223"/>
        <end position="578"/>
    </location>
</feature>
<dbReference type="InterPro" id="IPR006047">
    <property type="entry name" value="GH13_cat_dom"/>
</dbReference>
<proteinExistence type="inferred from homology"/>
<gene>
    <name evidence="6" type="ORF">ACFODX_09700</name>
</gene>
<keyword evidence="4" id="KW-0326">Glycosidase</keyword>
<dbReference type="PANTHER" id="PTHR10357">
    <property type="entry name" value="ALPHA-AMYLASE FAMILY MEMBER"/>
    <property type="match status" value="1"/>
</dbReference>
<dbReference type="Gene3D" id="2.60.40.1110">
    <property type="match status" value="1"/>
</dbReference>
<evidence type="ECO:0000256" key="2">
    <source>
        <dbReference type="ARBA" id="ARBA00022729"/>
    </source>
</evidence>
<dbReference type="Pfam" id="PF03714">
    <property type="entry name" value="PUD"/>
    <property type="match status" value="1"/>
</dbReference>
<dbReference type="CDD" id="cd10315">
    <property type="entry name" value="CBM41_pullulanase"/>
    <property type="match status" value="1"/>
</dbReference>
<dbReference type="InterPro" id="IPR045857">
    <property type="entry name" value="O16G_dom_2"/>
</dbReference>
<dbReference type="PROSITE" id="PS51257">
    <property type="entry name" value="PROKAR_LIPOPROTEIN"/>
    <property type="match status" value="1"/>
</dbReference>
<dbReference type="PANTHER" id="PTHR10357:SF179">
    <property type="entry name" value="NEUTRAL AND BASIC AMINO ACID TRANSPORT PROTEIN RBAT"/>
    <property type="match status" value="1"/>
</dbReference>
<dbReference type="Proteomes" id="UP001595555">
    <property type="component" value="Unassembled WGS sequence"/>
</dbReference>
<evidence type="ECO:0000259" key="5">
    <source>
        <dbReference type="SMART" id="SM00642"/>
    </source>
</evidence>
<evidence type="ECO:0000256" key="4">
    <source>
        <dbReference type="ARBA" id="ARBA00023295"/>
    </source>
</evidence>
<dbReference type="SUPFAM" id="SSF51445">
    <property type="entry name" value="(Trans)glycosidases"/>
    <property type="match status" value="1"/>
</dbReference>
<sequence>MKTIRFISPGLWLLVFTLLLGACGGGGGGGSKPAASSVPPSSAPASVASSSSLSSSVAASVVSSQALSSQAASSVNNTITTVTIRYKRSAEDYTGWGLHLWGSAIATSTATTWAAPHPFDAIENGWAVASVPVTNPAVAFNLITHKGDFKSPTADLSFVPNVNGANVWVVQDNNNLFFNEAEANAAAALIGNASGALDLSPVAPMTVDSELPDGWNKRANFMQIFVRSYQDSDGDGRGDFQGLISRLDYLQALGVTGIWLMPMMESSDNDHGYSVIDYRKVESDYGTMEDFETLLSEAHARGIGVIIDYVMNHSSSSNPLFIDASSTATNSKRDWYIFSSSNPGWTSWGGNASWHSAANSFYYGVFTSSLPDFNLRNNSVVAYHMDNLRFWLNKGVDGFRFDATGVLFENGINAWSDQTENHALLAEAQAVINSYDNRYMICEAPDAPALYAVDTSCINSFAFGYQGAIKSTATNRSLNSSLATLLNSATKATMPLILSNHDSFAGNRPIGELSGNNLGDYRVAAAITTLVSSTPFAYYGEEIGMANGNQNDDGKLRTPMSWTANTTNAGFTTATPYRSLSTNVSTRNVAAQNGVAGSLLEHYRALYAVRNAVPLLGNGNLSLQSAAGNSHVIFTRSGEGKVAAVLINLSLAAQNLTVNTGLNNTAFVQKLPAGDAPFTSNGAGAISLSVPAQTAVVLMSQ</sequence>
<comment type="caution">
    <text evidence="6">The sequence shown here is derived from an EMBL/GenBank/DDBJ whole genome shotgun (WGS) entry which is preliminary data.</text>
</comment>
<dbReference type="InterPro" id="IPR005323">
    <property type="entry name" value="CBM41_pullulanase"/>
</dbReference>
<evidence type="ECO:0000313" key="7">
    <source>
        <dbReference type="Proteomes" id="UP001595555"/>
    </source>
</evidence>